<organism evidence="3 4">
    <name type="scientific">Tetrahymena thermophila (strain SB210)</name>
    <dbReference type="NCBI Taxonomy" id="312017"/>
    <lineage>
        <taxon>Eukaryota</taxon>
        <taxon>Sar</taxon>
        <taxon>Alveolata</taxon>
        <taxon>Ciliophora</taxon>
        <taxon>Intramacronucleata</taxon>
        <taxon>Oligohymenophorea</taxon>
        <taxon>Hymenostomatida</taxon>
        <taxon>Tetrahymenina</taxon>
        <taxon>Tetrahymenidae</taxon>
        <taxon>Tetrahymena</taxon>
    </lineage>
</organism>
<feature type="compositionally biased region" description="Polar residues" evidence="1">
    <location>
        <begin position="1588"/>
        <end position="1602"/>
    </location>
</feature>
<dbReference type="GO" id="GO:0016301">
    <property type="term" value="F:kinase activity"/>
    <property type="evidence" value="ECO:0007669"/>
    <property type="project" value="UniProtKB-KW"/>
</dbReference>
<keyword evidence="3" id="KW-0808">Transferase</keyword>
<dbReference type="GeneID" id="7834414"/>
<keyword evidence="2" id="KW-1133">Transmembrane helix</keyword>
<feature type="transmembrane region" description="Helical" evidence="2">
    <location>
        <begin position="1101"/>
        <end position="1122"/>
    </location>
</feature>
<sequence>MNISFFSTLSSKLFLGIAILWINIKFLKAANYPQLVFSPSSLQQYDLRSQGGYSAKLAYAQNASLVFAATGSLGVSVLDSKTYQIISQINLNNQTITGLDVTSDGEYVMMGYQNKFSVFKYSNKNLTLLSQASFQSGVIMDVSLDQTETIAFGYGMPGQICAYNILNKNNIVFLTKFNTASNRVRQLYATLDNKYLLLADSTSGLNVIQVTNSQGNYQLKSIAVGTPAWDVMDVKFTNDYQIAYVADFFYGLFYINLGFVFNSDPSAYPLQLGNQFISYWPFQVESVNSLAITSNNNYLLVGQRGLGIKIIDISDKNNPAYYSDIPAVGHAFTILLVNNEQNIFFANSISIIVYGQSVLNLNDQYPNLYNGFQSFMYSPSKTLYYWKCIIGKNDTYFYGVFDDGGVYIMTYGDDPYNMQILAYIMYNPTDQTDFMWINEDETLMILGISTNQYTLEVFDITDKTKPKLITQITKTESNDTDGCVFTKDMTRFICANGGDGIFITDTTDIKNLKIIFTWPLESFMTGTVKDVVIKDNKYILGAIRNYGMCVLELTDPNTLVLRGYLQTNGGEGIALSNDLNYVYLKDGINGVTIVDIQNLPNIHIVGQVQLEGWEEGIVRLQNDNYLVALTTDAGYAALIDSSNKSTPYVISKYNPNKEIAYNGCTDSQENYIMILTNAGFRVLPIKTNLYIHTEIDLVTGQNSGQTVLTPLPKSQSLLIGQTIQFTFLILYPEKNIKINQILYVDNYEIKQIPYWMTYSSSSQILTMSIVKEALGSGNIQKSLNTVIIQTLKQISSTDFIYNQTNATTTADQSMIIYKYLRQIQYIDNNGYITTLFDPESDFQFIISGLTVTDKLQQQIKLTLARSFYQNPVVFYIESSLKINFQSSSDYITSQSSTITIYFLIDSAQGKFVSLSYGGVITSTTEKLEQIKLEGSIENINRALQFGIFISRIDLNNDINVQVTLQDGTNYDYQKTLNSKDISFIHTMETVQIGETLQSQINNWFPGSILDIATALNFQFSSSSFQCASTVTLQYSAFLQKGGSYIPLPSDFWLQFDKNTIKFYGSATTSQYGQTFYLRVNATDGYTYTYQDFYIIMNGLPFVYVFNLLVQVFGPVIAILGVFQYKYQIFNVILKKQTTYSPEIALVNKYFIKTFTVVGNDLLKARLIFQIFRENANRLSNNNQIPSRNDQNEKKFFKIESQESIKFEEQDITKSQAINNLRKVKRQKLLRNPKIDVTPYTSIIHTKNRMIIPHMYQRLYMNDDGSIRYGKIFRECVSMDIKYKIENKQYSVKDEIKEYKDRDSRFYICFKAIVSRYFLTIDEKTNAAYRYMKDYAIETFSYTKNDWYKAYVQVIHEKRQNKNMQLLPFPKVVLKDEMIKEVFFDLGIITDKAQNLGYVRNFRINIHLIKNMLIADCYGLVDYDPFFLYPCVGESIHLQFHEIHSVEAFQLIKESYIMWIRKLLGIQYVKLCLQKNKSLPSWMNFEMRNGVIILEGIPANHDIDDLLIRVYNENEYIVQQFQLKIADEVDPEEIKDQQINQKDLYEINSLDDSLFKSKAIDQTDYKEDRKENMIYSQFKITNKQTSQRFLENQKQQSSEIITKSQREKSEQVSMTNIVDFNSYRPDDQASTRRDQLMQNKNENTTNLDETNVQKLADESISKYKPEKLDHDITQDQLNINDQSALEINNNMSNIHQKKHSQYEE</sequence>
<feature type="region of interest" description="Disordered" evidence="1">
    <location>
        <begin position="1588"/>
        <end position="1611"/>
    </location>
</feature>
<dbReference type="EMBL" id="GG662703">
    <property type="protein sequence ID" value="EAR95656.3"/>
    <property type="molecule type" value="Genomic_DNA"/>
</dbReference>
<dbReference type="Proteomes" id="UP000009168">
    <property type="component" value="Unassembled WGS sequence"/>
</dbReference>
<keyword evidence="2" id="KW-0812">Transmembrane</keyword>
<dbReference type="SUPFAM" id="SSF49313">
    <property type="entry name" value="Cadherin-like"/>
    <property type="match status" value="1"/>
</dbReference>
<keyword evidence="4" id="KW-1185">Reference proteome</keyword>
<proteinExistence type="predicted"/>
<dbReference type="InterPro" id="IPR015919">
    <property type="entry name" value="Cadherin-like_sf"/>
</dbReference>
<reference evidence="4" key="1">
    <citation type="journal article" date="2006" name="PLoS Biol.">
        <title>Macronuclear genome sequence of the ciliate Tetrahymena thermophila, a model eukaryote.</title>
        <authorList>
            <person name="Eisen J.A."/>
            <person name="Coyne R.S."/>
            <person name="Wu M."/>
            <person name="Wu D."/>
            <person name="Thiagarajan M."/>
            <person name="Wortman J.R."/>
            <person name="Badger J.H."/>
            <person name="Ren Q."/>
            <person name="Amedeo P."/>
            <person name="Jones K.M."/>
            <person name="Tallon L.J."/>
            <person name="Delcher A.L."/>
            <person name="Salzberg S.L."/>
            <person name="Silva J.C."/>
            <person name="Haas B.J."/>
            <person name="Majoros W.H."/>
            <person name="Farzad M."/>
            <person name="Carlton J.M."/>
            <person name="Smith R.K. Jr."/>
            <person name="Garg J."/>
            <person name="Pearlman R.E."/>
            <person name="Karrer K.M."/>
            <person name="Sun L."/>
            <person name="Manning G."/>
            <person name="Elde N.C."/>
            <person name="Turkewitz A.P."/>
            <person name="Asai D.J."/>
            <person name="Wilkes D.E."/>
            <person name="Wang Y."/>
            <person name="Cai H."/>
            <person name="Collins K."/>
            <person name="Stewart B.A."/>
            <person name="Lee S.R."/>
            <person name="Wilamowska K."/>
            <person name="Weinberg Z."/>
            <person name="Ruzzo W.L."/>
            <person name="Wloga D."/>
            <person name="Gaertig J."/>
            <person name="Frankel J."/>
            <person name="Tsao C.-C."/>
            <person name="Gorovsky M.A."/>
            <person name="Keeling P.J."/>
            <person name="Waller R.F."/>
            <person name="Patron N.J."/>
            <person name="Cherry J.M."/>
            <person name="Stover N.A."/>
            <person name="Krieger C.J."/>
            <person name="del Toro C."/>
            <person name="Ryder H.F."/>
            <person name="Williamson S.C."/>
            <person name="Barbeau R.A."/>
            <person name="Hamilton E.P."/>
            <person name="Orias E."/>
        </authorList>
    </citation>
    <scope>NUCLEOTIDE SEQUENCE [LARGE SCALE GENOMIC DNA]</scope>
    <source>
        <strain evidence="4">SB210</strain>
    </source>
</reference>
<evidence type="ECO:0000313" key="3">
    <source>
        <dbReference type="EMBL" id="EAR95656.3"/>
    </source>
</evidence>
<evidence type="ECO:0000256" key="1">
    <source>
        <dbReference type="SAM" id="MobiDB-lite"/>
    </source>
</evidence>
<dbReference type="Gene3D" id="2.130.10.10">
    <property type="entry name" value="YVTN repeat-like/Quinoprotein amine dehydrogenase"/>
    <property type="match status" value="1"/>
</dbReference>
<dbReference type="InterPro" id="IPR015943">
    <property type="entry name" value="WD40/YVTN_repeat-like_dom_sf"/>
</dbReference>
<accession>I7ME77</accession>
<keyword evidence="2" id="KW-0472">Membrane</keyword>
<dbReference type="InParanoid" id="I7ME77"/>
<gene>
    <name evidence="3" type="ORF">TTHERM_00266660</name>
</gene>
<dbReference type="Gene3D" id="2.60.40.10">
    <property type="entry name" value="Immunoglobulins"/>
    <property type="match status" value="1"/>
</dbReference>
<evidence type="ECO:0000256" key="2">
    <source>
        <dbReference type="SAM" id="Phobius"/>
    </source>
</evidence>
<dbReference type="GO" id="GO:0005509">
    <property type="term" value="F:calcium ion binding"/>
    <property type="evidence" value="ECO:0007669"/>
    <property type="project" value="InterPro"/>
</dbReference>
<dbReference type="InterPro" id="IPR013783">
    <property type="entry name" value="Ig-like_fold"/>
</dbReference>
<dbReference type="RefSeq" id="XP_001015901.3">
    <property type="nucleotide sequence ID" value="XM_001015901.3"/>
</dbReference>
<dbReference type="SUPFAM" id="SSF82171">
    <property type="entry name" value="DPP6 N-terminal domain-like"/>
    <property type="match status" value="1"/>
</dbReference>
<dbReference type="GO" id="GO:0016020">
    <property type="term" value="C:membrane"/>
    <property type="evidence" value="ECO:0007669"/>
    <property type="project" value="InterPro"/>
</dbReference>
<dbReference type="SUPFAM" id="SSF101908">
    <property type="entry name" value="Putative isomerase YbhE"/>
    <property type="match status" value="1"/>
</dbReference>
<keyword evidence="3" id="KW-0418">Kinase</keyword>
<dbReference type="KEGG" id="tet:TTHERM_00266660"/>
<protein>
    <submittedName>
        <fullName evidence="3">Kinase domain protein</fullName>
    </submittedName>
</protein>
<evidence type="ECO:0000313" key="4">
    <source>
        <dbReference type="Proteomes" id="UP000009168"/>
    </source>
</evidence>
<name>I7ME77_TETTS</name>